<proteinExistence type="inferred from homology"/>
<dbReference type="Proteomes" id="UP001140091">
    <property type="component" value="Unassembled WGS sequence"/>
</dbReference>
<dbReference type="GO" id="GO:0005506">
    <property type="term" value="F:iron ion binding"/>
    <property type="evidence" value="ECO:0007669"/>
    <property type="project" value="InterPro"/>
</dbReference>
<evidence type="ECO:0000256" key="3">
    <source>
        <dbReference type="ARBA" id="ARBA00010617"/>
    </source>
</evidence>
<evidence type="ECO:0000313" key="13">
    <source>
        <dbReference type="Proteomes" id="UP001140091"/>
    </source>
</evidence>
<comment type="caution">
    <text evidence="12">The sequence shown here is derived from an EMBL/GenBank/DDBJ whole genome shotgun (WGS) entry which is preliminary data.</text>
</comment>
<dbReference type="CDD" id="cd11065">
    <property type="entry name" value="CYP64-like"/>
    <property type="match status" value="1"/>
</dbReference>
<gene>
    <name evidence="12" type="ORF">H1R20_g7906</name>
</gene>
<evidence type="ECO:0000256" key="7">
    <source>
        <dbReference type="ARBA" id="ARBA00023004"/>
    </source>
</evidence>
<sequence length="553" mass="62476">MATPLTTGALEKWLLLRPSSLLGLGLSRKANGLLIADGLACFSFVFILASLVRRYRAKKKYEENLLPLPPCPPKRGPLGHVAIMPKEFEYLMYERWAKELDSDIIHLQLKDKIIIVLHSWEAVTTFFDKKASMNSDRSQRVMKDEIVGWGWLLSSLPYGERWRKGRTLFQRHLHPLNMKLFEPRQLAFVRGLLLPQLLEGESDVLSIIRHFTGGLSLSMAYGIEMKAKNDPYVRMSERAMSGLVLSGTPGRWLVDVLPFLKYVPSWLPGAGWKRQAAVWREWQDDMRTKPYDVAVAEIENGTARPSFLMEAMRSVQDVPSSHDDIELIKDVTATIFAGGSETSATGIGTFFLAMLCHPEVQDKAFAELERVLGPNRLPTFEDKGKLPYITAIMRESLRWQNPNPIALPHMSTEDDVYKGYRIPKGSMVIGNVWALMHNEEEFPEPMAFKPERFLNPDGSLNEHVRDPATAIFGFGRRLCPGRYIALSALWLTIASVLAAFRIEKGLDDDGKPIEPQPNYLPGVGRFPAPFKTTIKVRSQELADIIRSSEGQDL</sequence>
<keyword evidence="6 10" id="KW-0560">Oxidoreductase</keyword>
<evidence type="ECO:0000313" key="12">
    <source>
        <dbReference type="EMBL" id="KAJ2929185.1"/>
    </source>
</evidence>
<dbReference type="Pfam" id="PF00067">
    <property type="entry name" value="p450"/>
    <property type="match status" value="1"/>
</dbReference>
<dbReference type="GO" id="GO:0004497">
    <property type="term" value="F:monooxygenase activity"/>
    <property type="evidence" value="ECO:0007669"/>
    <property type="project" value="UniProtKB-KW"/>
</dbReference>
<keyword evidence="8 10" id="KW-0503">Monooxygenase</keyword>
<name>A0A9W8JE25_9AGAR</name>
<evidence type="ECO:0000256" key="9">
    <source>
        <dbReference type="PIRSR" id="PIRSR602401-1"/>
    </source>
</evidence>
<dbReference type="InterPro" id="IPR017972">
    <property type="entry name" value="Cyt_P450_CS"/>
</dbReference>
<feature type="binding site" description="axial binding residue" evidence="9">
    <location>
        <position position="479"/>
    </location>
    <ligand>
        <name>heme</name>
        <dbReference type="ChEBI" id="CHEBI:30413"/>
    </ligand>
    <ligandPart>
        <name>Fe</name>
        <dbReference type="ChEBI" id="CHEBI:18248"/>
    </ligandPart>
</feature>
<dbReference type="SUPFAM" id="SSF48264">
    <property type="entry name" value="Cytochrome P450"/>
    <property type="match status" value="1"/>
</dbReference>
<evidence type="ECO:0000256" key="8">
    <source>
        <dbReference type="ARBA" id="ARBA00023033"/>
    </source>
</evidence>
<comment type="pathway">
    <text evidence="2">Secondary metabolite biosynthesis.</text>
</comment>
<feature type="transmembrane region" description="Helical" evidence="11">
    <location>
        <begin position="483"/>
        <end position="502"/>
    </location>
</feature>
<comment type="cofactor">
    <cofactor evidence="1 9">
        <name>heme</name>
        <dbReference type="ChEBI" id="CHEBI:30413"/>
    </cofactor>
</comment>
<dbReference type="AlphaFoldDB" id="A0A9W8JE25"/>
<evidence type="ECO:0008006" key="14">
    <source>
        <dbReference type="Google" id="ProtNLM"/>
    </source>
</evidence>
<keyword evidence="7 9" id="KW-0408">Iron</keyword>
<evidence type="ECO:0000256" key="10">
    <source>
        <dbReference type="RuleBase" id="RU000461"/>
    </source>
</evidence>
<keyword evidence="11" id="KW-0472">Membrane</keyword>
<evidence type="ECO:0000256" key="6">
    <source>
        <dbReference type="ARBA" id="ARBA00023002"/>
    </source>
</evidence>
<dbReference type="PROSITE" id="PS00086">
    <property type="entry name" value="CYTOCHROME_P450"/>
    <property type="match status" value="1"/>
</dbReference>
<feature type="non-terminal residue" evidence="12">
    <location>
        <position position="553"/>
    </location>
</feature>
<dbReference type="PANTHER" id="PTHR46300:SF7">
    <property type="entry name" value="P450, PUTATIVE (EUROFUNG)-RELATED"/>
    <property type="match status" value="1"/>
</dbReference>
<keyword evidence="4 9" id="KW-0349">Heme</keyword>
<dbReference type="PRINTS" id="PR00463">
    <property type="entry name" value="EP450I"/>
</dbReference>
<dbReference type="OrthoDB" id="2789670at2759"/>
<dbReference type="GO" id="GO:0020037">
    <property type="term" value="F:heme binding"/>
    <property type="evidence" value="ECO:0007669"/>
    <property type="project" value="InterPro"/>
</dbReference>
<organism evidence="12 13">
    <name type="scientific">Candolleomyces eurysporus</name>
    <dbReference type="NCBI Taxonomy" id="2828524"/>
    <lineage>
        <taxon>Eukaryota</taxon>
        <taxon>Fungi</taxon>
        <taxon>Dikarya</taxon>
        <taxon>Basidiomycota</taxon>
        <taxon>Agaricomycotina</taxon>
        <taxon>Agaricomycetes</taxon>
        <taxon>Agaricomycetidae</taxon>
        <taxon>Agaricales</taxon>
        <taxon>Agaricineae</taxon>
        <taxon>Psathyrellaceae</taxon>
        <taxon>Candolleomyces</taxon>
    </lineage>
</organism>
<evidence type="ECO:0000256" key="5">
    <source>
        <dbReference type="ARBA" id="ARBA00022723"/>
    </source>
</evidence>
<dbReference type="InterPro" id="IPR036396">
    <property type="entry name" value="Cyt_P450_sf"/>
</dbReference>
<dbReference type="InterPro" id="IPR050364">
    <property type="entry name" value="Cytochrome_P450_fung"/>
</dbReference>
<dbReference type="InterPro" id="IPR002401">
    <property type="entry name" value="Cyt_P450_E_grp-I"/>
</dbReference>
<keyword evidence="13" id="KW-1185">Reference proteome</keyword>
<evidence type="ECO:0000256" key="2">
    <source>
        <dbReference type="ARBA" id="ARBA00005179"/>
    </source>
</evidence>
<accession>A0A9W8JE25</accession>
<evidence type="ECO:0000256" key="11">
    <source>
        <dbReference type="SAM" id="Phobius"/>
    </source>
</evidence>
<keyword evidence="5 9" id="KW-0479">Metal-binding</keyword>
<dbReference type="PANTHER" id="PTHR46300">
    <property type="entry name" value="P450, PUTATIVE (EUROFUNG)-RELATED-RELATED"/>
    <property type="match status" value="1"/>
</dbReference>
<keyword evidence="11" id="KW-1133">Transmembrane helix</keyword>
<dbReference type="InterPro" id="IPR001128">
    <property type="entry name" value="Cyt_P450"/>
</dbReference>
<dbReference type="EMBL" id="JANBPK010000889">
    <property type="protein sequence ID" value="KAJ2929185.1"/>
    <property type="molecule type" value="Genomic_DNA"/>
</dbReference>
<evidence type="ECO:0000256" key="4">
    <source>
        <dbReference type="ARBA" id="ARBA00022617"/>
    </source>
</evidence>
<evidence type="ECO:0000256" key="1">
    <source>
        <dbReference type="ARBA" id="ARBA00001971"/>
    </source>
</evidence>
<keyword evidence="11" id="KW-0812">Transmembrane</keyword>
<comment type="similarity">
    <text evidence="3 10">Belongs to the cytochrome P450 family.</text>
</comment>
<feature type="transmembrane region" description="Helical" evidence="11">
    <location>
        <begin position="32"/>
        <end position="52"/>
    </location>
</feature>
<dbReference type="GO" id="GO:0016705">
    <property type="term" value="F:oxidoreductase activity, acting on paired donors, with incorporation or reduction of molecular oxygen"/>
    <property type="evidence" value="ECO:0007669"/>
    <property type="project" value="InterPro"/>
</dbReference>
<reference evidence="12" key="1">
    <citation type="submission" date="2022-06" db="EMBL/GenBank/DDBJ databases">
        <title>Genome Sequence of Candolleomyces eurysporus.</title>
        <authorList>
            <person name="Buettner E."/>
        </authorList>
    </citation>
    <scope>NUCLEOTIDE SEQUENCE</scope>
    <source>
        <strain evidence="12">VTCC 930004</strain>
    </source>
</reference>
<protein>
    <recommendedName>
        <fullName evidence="14">Cytochrome P450</fullName>
    </recommendedName>
</protein>
<dbReference type="Gene3D" id="1.10.630.10">
    <property type="entry name" value="Cytochrome P450"/>
    <property type="match status" value="1"/>
</dbReference>